<dbReference type="PRINTS" id="PR00377">
    <property type="entry name" value="IMPHPHTASES"/>
</dbReference>
<dbReference type="PROSITE" id="PS00629">
    <property type="entry name" value="IMP_1"/>
    <property type="match status" value="1"/>
</dbReference>
<evidence type="ECO:0000256" key="2">
    <source>
        <dbReference type="ARBA" id="ARBA00022723"/>
    </source>
</evidence>
<evidence type="ECO:0000256" key="3">
    <source>
        <dbReference type="ARBA" id="ARBA00022801"/>
    </source>
</evidence>
<dbReference type="Gene3D" id="3.40.190.80">
    <property type="match status" value="1"/>
</dbReference>
<dbReference type="PANTHER" id="PTHR20854">
    <property type="entry name" value="INOSITOL MONOPHOSPHATASE"/>
    <property type="match status" value="1"/>
</dbReference>
<dbReference type="SUPFAM" id="SSF56655">
    <property type="entry name" value="Carbohydrate phosphatase"/>
    <property type="match status" value="1"/>
</dbReference>
<proteinExistence type="predicted"/>
<reference evidence="5" key="1">
    <citation type="submission" date="2020-05" db="EMBL/GenBank/DDBJ databases">
        <authorList>
            <person name="Chiriac C."/>
            <person name="Salcher M."/>
            <person name="Ghai R."/>
            <person name="Kavagutti S V."/>
        </authorList>
    </citation>
    <scope>NUCLEOTIDE SEQUENCE</scope>
</reference>
<keyword evidence="2" id="KW-0479">Metal-binding</keyword>
<gene>
    <name evidence="5" type="ORF">UFOPK1410_00858</name>
</gene>
<evidence type="ECO:0000256" key="4">
    <source>
        <dbReference type="ARBA" id="ARBA00022842"/>
    </source>
</evidence>
<dbReference type="Gene3D" id="3.30.540.10">
    <property type="entry name" value="Fructose-1,6-Bisphosphatase, subunit A, domain 1"/>
    <property type="match status" value="1"/>
</dbReference>
<dbReference type="EMBL" id="CAEZSH010000120">
    <property type="protein sequence ID" value="CAB4544226.1"/>
    <property type="molecule type" value="Genomic_DNA"/>
</dbReference>
<keyword evidence="3" id="KW-0378">Hydrolase</keyword>
<protein>
    <submittedName>
        <fullName evidence="5">Unannotated protein</fullName>
    </submittedName>
</protein>
<evidence type="ECO:0000313" key="5">
    <source>
        <dbReference type="EMBL" id="CAB4544226.1"/>
    </source>
</evidence>
<keyword evidence="4" id="KW-0460">Magnesium</keyword>
<accession>A0A6J6BZ85</accession>
<dbReference type="FunFam" id="3.30.540.10:FF:000003">
    <property type="entry name" value="Inositol-1-monophosphatase"/>
    <property type="match status" value="1"/>
</dbReference>
<dbReference type="GO" id="GO:0008934">
    <property type="term" value="F:inositol monophosphate 1-phosphatase activity"/>
    <property type="evidence" value="ECO:0007669"/>
    <property type="project" value="TreeGrafter"/>
</dbReference>
<evidence type="ECO:0000256" key="1">
    <source>
        <dbReference type="ARBA" id="ARBA00001946"/>
    </source>
</evidence>
<dbReference type="InterPro" id="IPR020583">
    <property type="entry name" value="Inositol_monoP_metal-BS"/>
</dbReference>
<dbReference type="AlphaFoldDB" id="A0A6J6BZ85"/>
<comment type="cofactor">
    <cofactor evidence="1">
        <name>Mg(2+)</name>
        <dbReference type="ChEBI" id="CHEBI:18420"/>
    </cofactor>
</comment>
<dbReference type="PANTHER" id="PTHR20854:SF4">
    <property type="entry name" value="INOSITOL-1-MONOPHOSPHATASE-RELATED"/>
    <property type="match status" value="1"/>
</dbReference>
<dbReference type="GO" id="GO:0046872">
    <property type="term" value="F:metal ion binding"/>
    <property type="evidence" value="ECO:0007669"/>
    <property type="project" value="UniProtKB-KW"/>
</dbReference>
<dbReference type="GO" id="GO:0007165">
    <property type="term" value="P:signal transduction"/>
    <property type="evidence" value="ECO:0007669"/>
    <property type="project" value="TreeGrafter"/>
</dbReference>
<dbReference type="InterPro" id="IPR000760">
    <property type="entry name" value="Inositol_monophosphatase-like"/>
</dbReference>
<dbReference type="GO" id="GO:0006020">
    <property type="term" value="P:inositol metabolic process"/>
    <property type="evidence" value="ECO:0007669"/>
    <property type="project" value="TreeGrafter"/>
</dbReference>
<organism evidence="5">
    <name type="scientific">freshwater metagenome</name>
    <dbReference type="NCBI Taxonomy" id="449393"/>
    <lineage>
        <taxon>unclassified sequences</taxon>
        <taxon>metagenomes</taxon>
        <taxon>ecological metagenomes</taxon>
    </lineage>
</organism>
<sequence length="267" mass="28844">MSTRRGEDLALAHRLADAADAITLSRYQALDLAVTTKPDNTPVTDADKSAEDAIRALLHAHRPDDGIVGEEFGTEGTEKNRYWVIDPIDGTKNFLRGVPTWATLIGLMERDTNGVEKVVVGVVSAPALFRRWYAFEGGGAFVIVNKEVPKKISVSAVSSIEDASISHSDFIGWGNRLELFNNLMKSAWRTRAHGDFWSHMLVAEGAVEIAAEPTLALWDMAALDIIVREAGGRFTNLDGLDGSLGGNGLSTNAALHDYVVKALKVSG</sequence>
<dbReference type="Pfam" id="PF00459">
    <property type="entry name" value="Inositol_P"/>
    <property type="match status" value="1"/>
</dbReference>
<name>A0A6J6BZ85_9ZZZZ</name>